<keyword evidence="6" id="KW-0540">Nuclease</keyword>
<reference evidence="7" key="1">
    <citation type="journal article" date="2010" name="Environ. Microbiol.">
        <title>The genome of Syntrophomonas wolfei: new insights into syntrophic metabolism and biohydrogen production.</title>
        <authorList>
            <person name="Sieber J.R."/>
            <person name="Sims D.R."/>
            <person name="Han C."/>
            <person name="Kim E."/>
            <person name="Lykidis A."/>
            <person name="Lapidus A.L."/>
            <person name="McDonnald E."/>
            <person name="Rohlin L."/>
            <person name="Culley D.E."/>
            <person name="Gunsalus R."/>
            <person name="McInerney M.J."/>
        </authorList>
    </citation>
    <scope>NUCLEOTIDE SEQUENCE [LARGE SCALE GENOMIC DNA]</scope>
    <source>
        <strain evidence="7">DSM 2245B / Goettingen</strain>
    </source>
</reference>
<evidence type="ECO:0000256" key="3">
    <source>
        <dbReference type="ARBA" id="ARBA00023125"/>
    </source>
</evidence>
<dbReference type="AlphaFoldDB" id="Q0AUQ6"/>
<feature type="domain" description="Type I restriction modification DNA specificity" evidence="5">
    <location>
        <begin position="3"/>
        <end position="166"/>
    </location>
</feature>
<accession>Q0AUQ6</accession>
<dbReference type="InterPro" id="IPR000055">
    <property type="entry name" value="Restrct_endonuc_typeI_TRD"/>
</dbReference>
<evidence type="ECO:0000313" key="6">
    <source>
        <dbReference type="EMBL" id="ABI69548.1"/>
    </source>
</evidence>
<organism evidence="6 7">
    <name type="scientific">Syntrophomonas wolfei subsp. wolfei (strain DSM 2245B / Goettingen)</name>
    <dbReference type="NCBI Taxonomy" id="335541"/>
    <lineage>
        <taxon>Bacteria</taxon>
        <taxon>Bacillati</taxon>
        <taxon>Bacillota</taxon>
        <taxon>Clostridia</taxon>
        <taxon>Eubacteriales</taxon>
        <taxon>Syntrophomonadaceae</taxon>
        <taxon>Syntrophomonas</taxon>
    </lineage>
</organism>
<feature type="coiled-coil region" evidence="4">
    <location>
        <begin position="147"/>
        <end position="178"/>
    </location>
</feature>
<evidence type="ECO:0000259" key="5">
    <source>
        <dbReference type="Pfam" id="PF01420"/>
    </source>
</evidence>
<dbReference type="REBASE" id="12328">
    <property type="entry name" value="S.SwoGORF2258P"/>
</dbReference>
<dbReference type="PANTHER" id="PTHR30408">
    <property type="entry name" value="TYPE-1 RESTRICTION ENZYME ECOKI SPECIFICITY PROTEIN"/>
    <property type="match status" value="1"/>
</dbReference>
<dbReference type="Pfam" id="PF01420">
    <property type="entry name" value="Methylase_S"/>
    <property type="match status" value="2"/>
</dbReference>
<gene>
    <name evidence="6" type="ordered locus">Swol_2257</name>
</gene>
<dbReference type="CDD" id="cd17263">
    <property type="entry name" value="RMtype1_S_AbaB8300I-TRD1-CR1_like"/>
    <property type="match status" value="1"/>
</dbReference>
<dbReference type="HOGENOM" id="CLU_021095_10_0_9"/>
<dbReference type="Gene3D" id="1.10.287.1120">
    <property type="entry name" value="Bipartite methylase S protein"/>
    <property type="match status" value="1"/>
</dbReference>
<dbReference type="GO" id="GO:0009307">
    <property type="term" value="P:DNA restriction-modification system"/>
    <property type="evidence" value="ECO:0007669"/>
    <property type="project" value="UniProtKB-KW"/>
</dbReference>
<feature type="domain" description="Type I restriction modification DNA specificity" evidence="5">
    <location>
        <begin position="207"/>
        <end position="372"/>
    </location>
</feature>
<evidence type="ECO:0000256" key="4">
    <source>
        <dbReference type="SAM" id="Coils"/>
    </source>
</evidence>
<dbReference type="InterPro" id="IPR052021">
    <property type="entry name" value="Type-I_RS_S_subunit"/>
</dbReference>
<evidence type="ECO:0000313" key="7">
    <source>
        <dbReference type="Proteomes" id="UP000001968"/>
    </source>
</evidence>
<dbReference type="SUPFAM" id="SSF116734">
    <property type="entry name" value="DNA methylase specificity domain"/>
    <property type="match status" value="2"/>
</dbReference>
<comment type="similarity">
    <text evidence="1">Belongs to the type-I restriction system S methylase family.</text>
</comment>
<dbReference type="EMBL" id="CP000448">
    <property type="protein sequence ID" value="ABI69548.1"/>
    <property type="molecule type" value="Genomic_DNA"/>
</dbReference>
<dbReference type="GO" id="GO:0004519">
    <property type="term" value="F:endonuclease activity"/>
    <property type="evidence" value="ECO:0007669"/>
    <property type="project" value="UniProtKB-KW"/>
</dbReference>
<dbReference type="KEGG" id="swo:Swol_2257"/>
<proteinExistence type="inferred from homology"/>
<dbReference type="STRING" id="335541.Swol_2257"/>
<sequence>MKPKECEKTQLRKIVTIEKGKPPAKQPFFEQNAELYLTPEYLRGRNLAEPVLPGSNAVRVKDGDTILLWDGSNAGEFFRAREGVLASTMVRIWHDDTYDNQYFYYAVKNWELFLKGQTSGSGIPHVDKEILGNIEILKYSKPEQTKIAKILSTVDEAIEQIEALINKQQRIKTGLMQELLTRGIDEYGNIRSEQTHKFKDSPLGRIPVEWDVIPLGDLIEAIDPQPDHRTPQEVSGGIPYIGVSNFNNDGSIDFTNARKVSIKAFKKQQDSFSVSEGDFIFGKIGTIGMPSRLPTSTQYALSANVILLKPRETPAFFYWWISSPIVSKMVELEIHSTSQAAFGIKKMRTLNLPRPNKDEREKIGKVLDTQELVKLNTKRDLYKLHSLKTALMQDLLSGKKRVTPLINETEVIT</sequence>
<protein>
    <submittedName>
        <fullName evidence="6">Restriction endonuclease S subunits-like protein</fullName>
    </submittedName>
</protein>
<dbReference type="InterPro" id="IPR044946">
    <property type="entry name" value="Restrct_endonuc_typeI_TRD_sf"/>
</dbReference>
<evidence type="ECO:0000256" key="2">
    <source>
        <dbReference type="ARBA" id="ARBA00022747"/>
    </source>
</evidence>
<name>Q0AUQ6_SYNWW</name>
<dbReference type="RefSeq" id="WP_011641632.1">
    <property type="nucleotide sequence ID" value="NC_008346.1"/>
</dbReference>
<keyword evidence="4" id="KW-0175">Coiled coil</keyword>
<evidence type="ECO:0000256" key="1">
    <source>
        <dbReference type="ARBA" id="ARBA00010923"/>
    </source>
</evidence>
<keyword evidence="7" id="KW-1185">Reference proteome</keyword>
<keyword evidence="6" id="KW-0378">Hydrolase</keyword>
<dbReference type="OrthoDB" id="9811611at2"/>
<keyword evidence="2" id="KW-0680">Restriction system</keyword>
<keyword evidence="6" id="KW-0255">Endonuclease</keyword>
<keyword evidence="3" id="KW-0238">DNA-binding</keyword>
<dbReference type="Gene3D" id="3.90.220.20">
    <property type="entry name" value="DNA methylase specificity domains"/>
    <property type="match status" value="2"/>
</dbReference>
<dbReference type="eggNOG" id="COG0732">
    <property type="taxonomic scope" value="Bacteria"/>
</dbReference>
<dbReference type="Proteomes" id="UP000001968">
    <property type="component" value="Chromosome"/>
</dbReference>
<dbReference type="PANTHER" id="PTHR30408:SF12">
    <property type="entry name" value="TYPE I RESTRICTION ENZYME MJAVIII SPECIFICITY SUBUNIT"/>
    <property type="match status" value="1"/>
</dbReference>
<dbReference type="GO" id="GO:0003677">
    <property type="term" value="F:DNA binding"/>
    <property type="evidence" value="ECO:0007669"/>
    <property type="project" value="UniProtKB-KW"/>
</dbReference>